<gene>
    <name evidence="1" type="ORF">H9647_24500</name>
</gene>
<evidence type="ECO:0000313" key="2">
    <source>
        <dbReference type="Proteomes" id="UP000608071"/>
    </source>
</evidence>
<dbReference type="EMBL" id="JACSQL010000024">
    <property type="protein sequence ID" value="MBD7971228.1"/>
    <property type="molecule type" value="Genomic_DNA"/>
</dbReference>
<protein>
    <submittedName>
        <fullName evidence="1">Replication-relaxation family protein</fullName>
    </submittedName>
</protein>
<dbReference type="SUPFAM" id="SSF46785">
    <property type="entry name" value="Winged helix' DNA-binding domain"/>
    <property type="match status" value="1"/>
</dbReference>
<dbReference type="InterPro" id="IPR025855">
    <property type="entry name" value="Replic_Relax"/>
</dbReference>
<name>A0ABR8T627_9BACL</name>
<dbReference type="InterPro" id="IPR036390">
    <property type="entry name" value="WH_DNA-bd_sf"/>
</dbReference>
<dbReference type="Proteomes" id="UP000608071">
    <property type="component" value="Unassembled WGS sequence"/>
</dbReference>
<reference evidence="1 2" key="1">
    <citation type="submission" date="2020-08" db="EMBL/GenBank/DDBJ databases">
        <title>A Genomic Blueprint of the Chicken Gut Microbiome.</title>
        <authorList>
            <person name="Gilroy R."/>
            <person name="Ravi A."/>
            <person name="Getino M."/>
            <person name="Pursley I."/>
            <person name="Horton D.L."/>
            <person name="Alikhan N.-F."/>
            <person name="Baker D."/>
            <person name="Gharbi K."/>
            <person name="Hall N."/>
            <person name="Watson M."/>
            <person name="Adriaenssens E.M."/>
            <person name="Foster-Nyarko E."/>
            <person name="Jarju S."/>
            <person name="Secka A."/>
            <person name="Antonio M."/>
            <person name="Oren A."/>
            <person name="Chaudhuri R."/>
            <person name="La Ragione R.M."/>
            <person name="Hildebrand F."/>
            <person name="Pallen M.J."/>
        </authorList>
    </citation>
    <scope>NUCLEOTIDE SEQUENCE [LARGE SCALE GENOMIC DNA]</scope>
    <source>
        <strain evidence="1 2">Sa2BVA9</strain>
    </source>
</reference>
<evidence type="ECO:0000313" key="1">
    <source>
        <dbReference type="EMBL" id="MBD7971228.1"/>
    </source>
</evidence>
<sequence>MLSKYTDFKEKDLEILRFILKHGIVTSKQIQTHIQEDGIHNVYRRLRKLEKAGMVWKKKLALTLNVYFPKRDARDFLDYPVTVANDTTLYTAQHDLIINDLILHLKAQLKNQKFDYKTEREYRFELLEDRGKAEMLKKWNEIRETLPDFVILLANHTIAVEAELNTKTVSRLQKKIDLYAREIREGKYTDVWYFVPNGTVGNAIERAKVLVAKEWANKARSAETEAGVNVFKQIGVKSLPEEVRG</sequence>
<proteinExistence type="predicted"/>
<comment type="caution">
    <text evidence="1">The sequence shown here is derived from an EMBL/GenBank/DDBJ whole genome shotgun (WGS) entry which is preliminary data.</text>
</comment>
<accession>A0ABR8T627</accession>
<organism evidence="1 2">
    <name type="scientific">Paenibacillus gallinarum</name>
    <dbReference type="NCBI Taxonomy" id="2762232"/>
    <lineage>
        <taxon>Bacteria</taxon>
        <taxon>Bacillati</taxon>
        <taxon>Bacillota</taxon>
        <taxon>Bacilli</taxon>
        <taxon>Bacillales</taxon>
        <taxon>Paenibacillaceae</taxon>
        <taxon>Paenibacillus</taxon>
    </lineage>
</organism>
<dbReference type="RefSeq" id="WP_191804980.1">
    <property type="nucleotide sequence ID" value="NZ_JACSQL010000024.1"/>
</dbReference>
<dbReference type="Pfam" id="PF13814">
    <property type="entry name" value="Replic_Relax"/>
    <property type="match status" value="1"/>
</dbReference>
<keyword evidence="2" id="KW-1185">Reference proteome</keyword>